<dbReference type="PROSITE" id="PS50977">
    <property type="entry name" value="HTH_TETR_2"/>
    <property type="match status" value="1"/>
</dbReference>
<feature type="region of interest" description="Disordered" evidence="3">
    <location>
        <begin position="219"/>
        <end position="266"/>
    </location>
</feature>
<feature type="compositionally biased region" description="Basic and acidic residues" evidence="3">
    <location>
        <begin position="257"/>
        <end position="266"/>
    </location>
</feature>
<sequence>MPRQSQRRHQQGEESRQRILDAAFEIASERGYDGTTLALVTKRAGLPASSVYWQFKNKDELLAEAIEHNYRQWRASRTSWTELADNADLDVQVETALRNLATGLVDQPSFQRLGLMLALERRTVEASARARFRKVRDDTIMMMTGWWHRVLPSSAIAAHPQAPHELAQMMIAVSDGLFIATQTDEGFDHARLVELMTIGMRGVVHHFLAAAGDEGAAGAGAAPAAAKAAPARATRRTPARAKTAQAKPAKKAAAGSKRSDSTDADA</sequence>
<dbReference type="InterPro" id="IPR009057">
    <property type="entry name" value="Homeodomain-like_sf"/>
</dbReference>
<dbReference type="SUPFAM" id="SSF46689">
    <property type="entry name" value="Homeodomain-like"/>
    <property type="match status" value="1"/>
</dbReference>
<keyword evidence="6" id="KW-1185">Reference proteome</keyword>
<name>A0A9W6SDE5_9ACTN</name>
<dbReference type="PANTHER" id="PTHR30055">
    <property type="entry name" value="HTH-TYPE TRANSCRIPTIONAL REGULATOR RUTR"/>
    <property type="match status" value="1"/>
</dbReference>
<accession>A0A9W6SDE5</accession>
<dbReference type="AlphaFoldDB" id="A0A9W6SDE5"/>
<keyword evidence="1 2" id="KW-0238">DNA-binding</keyword>
<dbReference type="PANTHER" id="PTHR30055:SF226">
    <property type="entry name" value="HTH-TYPE TRANSCRIPTIONAL REGULATOR PKSA"/>
    <property type="match status" value="1"/>
</dbReference>
<dbReference type="Proteomes" id="UP001165074">
    <property type="component" value="Unassembled WGS sequence"/>
</dbReference>
<organism evidence="5 6">
    <name type="scientific">Actinoallomurus iriomotensis</name>
    <dbReference type="NCBI Taxonomy" id="478107"/>
    <lineage>
        <taxon>Bacteria</taxon>
        <taxon>Bacillati</taxon>
        <taxon>Actinomycetota</taxon>
        <taxon>Actinomycetes</taxon>
        <taxon>Streptosporangiales</taxon>
        <taxon>Thermomonosporaceae</taxon>
        <taxon>Actinoallomurus</taxon>
    </lineage>
</organism>
<evidence type="ECO:0000256" key="1">
    <source>
        <dbReference type="ARBA" id="ARBA00023125"/>
    </source>
</evidence>
<dbReference type="InterPro" id="IPR001647">
    <property type="entry name" value="HTH_TetR"/>
</dbReference>
<dbReference type="GO" id="GO:0003700">
    <property type="term" value="F:DNA-binding transcription factor activity"/>
    <property type="evidence" value="ECO:0007669"/>
    <property type="project" value="TreeGrafter"/>
</dbReference>
<evidence type="ECO:0000256" key="3">
    <source>
        <dbReference type="SAM" id="MobiDB-lite"/>
    </source>
</evidence>
<dbReference type="GO" id="GO:0000976">
    <property type="term" value="F:transcription cis-regulatory region binding"/>
    <property type="evidence" value="ECO:0007669"/>
    <property type="project" value="TreeGrafter"/>
</dbReference>
<dbReference type="PRINTS" id="PR00455">
    <property type="entry name" value="HTHTETR"/>
</dbReference>
<gene>
    <name evidence="5" type="ORF">Airi02_097620</name>
</gene>
<dbReference type="Gene3D" id="1.10.357.10">
    <property type="entry name" value="Tetracycline Repressor, domain 2"/>
    <property type="match status" value="1"/>
</dbReference>
<proteinExistence type="predicted"/>
<evidence type="ECO:0000256" key="2">
    <source>
        <dbReference type="PROSITE-ProRule" id="PRU00335"/>
    </source>
</evidence>
<evidence type="ECO:0000313" key="5">
    <source>
        <dbReference type="EMBL" id="GLY91834.1"/>
    </source>
</evidence>
<feature type="compositionally biased region" description="Low complexity" evidence="3">
    <location>
        <begin position="240"/>
        <end position="255"/>
    </location>
</feature>
<feature type="domain" description="HTH tetR-type" evidence="4">
    <location>
        <begin position="13"/>
        <end position="73"/>
    </location>
</feature>
<protein>
    <recommendedName>
        <fullName evidence="4">HTH tetR-type domain-containing protein</fullName>
    </recommendedName>
</protein>
<reference evidence="5" key="1">
    <citation type="submission" date="2023-03" db="EMBL/GenBank/DDBJ databases">
        <title>Actinoallomurus iriomotensis NBRC 103684.</title>
        <authorList>
            <person name="Ichikawa N."/>
            <person name="Sato H."/>
            <person name="Tonouchi N."/>
        </authorList>
    </citation>
    <scope>NUCLEOTIDE SEQUENCE</scope>
    <source>
        <strain evidence="5">NBRC 103684</strain>
    </source>
</reference>
<dbReference type="EMBL" id="BSTK01000022">
    <property type="protein sequence ID" value="GLY91834.1"/>
    <property type="molecule type" value="Genomic_DNA"/>
</dbReference>
<dbReference type="Pfam" id="PF00440">
    <property type="entry name" value="TetR_N"/>
    <property type="match status" value="1"/>
</dbReference>
<comment type="caution">
    <text evidence="5">The sequence shown here is derived from an EMBL/GenBank/DDBJ whole genome shotgun (WGS) entry which is preliminary data.</text>
</comment>
<dbReference type="InterPro" id="IPR050109">
    <property type="entry name" value="HTH-type_TetR-like_transc_reg"/>
</dbReference>
<evidence type="ECO:0000259" key="4">
    <source>
        <dbReference type="PROSITE" id="PS50977"/>
    </source>
</evidence>
<evidence type="ECO:0000313" key="6">
    <source>
        <dbReference type="Proteomes" id="UP001165074"/>
    </source>
</evidence>
<feature type="compositionally biased region" description="Low complexity" evidence="3">
    <location>
        <begin position="219"/>
        <end position="232"/>
    </location>
</feature>
<feature type="DNA-binding region" description="H-T-H motif" evidence="2">
    <location>
        <begin position="36"/>
        <end position="55"/>
    </location>
</feature>
<dbReference type="RefSeq" id="WP_285583694.1">
    <property type="nucleotide sequence ID" value="NZ_BSTK01000022.1"/>
</dbReference>